<reference evidence="2 3" key="1">
    <citation type="submission" date="2022-05" db="EMBL/GenBank/DDBJ databases">
        <title>Luteimonas sp. SX5, whole genome shotgun sequencing project.</title>
        <authorList>
            <person name="Zhao G."/>
            <person name="Shen L."/>
        </authorList>
    </citation>
    <scope>NUCLEOTIDE SEQUENCE [LARGE SCALE GENOMIC DNA]</scope>
    <source>
        <strain evidence="2 3">SX5</strain>
    </source>
</reference>
<sequence length="141" mass="15375">MNLAADTRSTVIPCLRYRNALAAIDWLGQAFGFEKHAVYADGDTVHHAQLVFGSGMVMLGSADNASEWGRRIAQPDEIGGRETQSACVIVVDADAHYARAKAAGAEILIDIADQDYGGRGYSCRDPEGHIWWFGSYDPWKA</sequence>
<proteinExistence type="predicted"/>
<accession>A0ABT0MH78</accession>
<name>A0ABT0MH78_9GAMM</name>
<dbReference type="InterPro" id="IPR004360">
    <property type="entry name" value="Glyas_Fos-R_dOase_dom"/>
</dbReference>
<dbReference type="Gene3D" id="3.30.720.120">
    <property type="match status" value="1"/>
</dbReference>
<dbReference type="PROSITE" id="PS51819">
    <property type="entry name" value="VOC"/>
    <property type="match status" value="1"/>
</dbReference>
<gene>
    <name evidence="2" type="ORF">M2650_06230</name>
</gene>
<protein>
    <submittedName>
        <fullName evidence="2">VOC family protein</fullName>
    </submittedName>
</protein>
<dbReference type="Pfam" id="PF00903">
    <property type="entry name" value="Glyoxalase"/>
    <property type="match status" value="1"/>
</dbReference>
<dbReference type="Proteomes" id="UP001431217">
    <property type="component" value="Unassembled WGS sequence"/>
</dbReference>
<dbReference type="InterPro" id="IPR029068">
    <property type="entry name" value="Glyas_Bleomycin-R_OHBP_Dase"/>
</dbReference>
<comment type="caution">
    <text evidence="2">The sequence shown here is derived from an EMBL/GenBank/DDBJ whole genome shotgun (WGS) entry which is preliminary data.</text>
</comment>
<keyword evidence="3" id="KW-1185">Reference proteome</keyword>
<evidence type="ECO:0000313" key="3">
    <source>
        <dbReference type="Proteomes" id="UP001431217"/>
    </source>
</evidence>
<dbReference type="InterPro" id="IPR037523">
    <property type="entry name" value="VOC_core"/>
</dbReference>
<organism evidence="2 3">
    <name type="scientific">Luteimonas galliterrae</name>
    <dbReference type="NCBI Taxonomy" id="2940486"/>
    <lineage>
        <taxon>Bacteria</taxon>
        <taxon>Pseudomonadati</taxon>
        <taxon>Pseudomonadota</taxon>
        <taxon>Gammaproteobacteria</taxon>
        <taxon>Lysobacterales</taxon>
        <taxon>Lysobacteraceae</taxon>
        <taxon>Luteimonas</taxon>
    </lineage>
</organism>
<evidence type="ECO:0000259" key="1">
    <source>
        <dbReference type="PROSITE" id="PS51819"/>
    </source>
</evidence>
<dbReference type="Gene3D" id="3.30.720.110">
    <property type="match status" value="1"/>
</dbReference>
<dbReference type="EMBL" id="JAMBEP010000001">
    <property type="protein sequence ID" value="MCL1634229.1"/>
    <property type="molecule type" value="Genomic_DNA"/>
</dbReference>
<feature type="domain" description="VOC" evidence="1">
    <location>
        <begin position="8"/>
        <end position="136"/>
    </location>
</feature>
<dbReference type="PANTHER" id="PTHR34109">
    <property type="entry name" value="BNAUNNG04460D PROTEIN-RELATED"/>
    <property type="match status" value="1"/>
</dbReference>
<dbReference type="SUPFAM" id="SSF54593">
    <property type="entry name" value="Glyoxalase/Bleomycin resistance protein/Dihydroxybiphenyl dioxygenase"/>
    <property type="match status" value="1"/>
</dbReference>
<evidence type="ECO:0000313" key="2">
    <source>
        <dbReference type="EMBL" id="MCL1634229.1"/>
    </source>
</evidence>
<dbReference type="PANTHER" id="PTHR34109:SF1">
    <property type="entry name" value="VOC DOMAIN-CONTAINING PROTEIN"/>
    <property type="match status" value="1"/>
</dbReference>
<dbReference type="RefSeq" id="WP_249472532.1">
    <property type="nucleotide sequence ID" value="NZ_JAMBEP010000001.1"/>
</dbReference>